<gene>
    <name evidence="3" type="ORF">UA08_09162</name>
</gene>
<sequence length="348" mass="38225">MTPRIPKTAVRSSSIASSLADFLNTHPSLHLGGENGFVRERKHHLEILGFHALPDNQKAPIGEVEFEGVRGIHGTIPIRLFYPRTIVEDRKERSGKKVAALVYMHGGGYTVGSVDEFENGLRLIAEAAGVITIGVDYRLAPEHQFPVQLDEYSAAIDWAQGPEGLRRGIHSDYVFGGGDSAGGNMTAALALRRQDQGIKNMAGQILLYPEARIPFDTPAGEENNRGGSLYLVCNGIFSFADHYLPKLPYDKTYPPSHRYVSPGMQRVDDLQKDLPPVALFTSGWDPLRDVGVEYGSKLQEAGVRVEWHHYDNLTHGFLQFAPWSKECMNAAMNVGSVLGKLASGSQES</sequence>
<accession>A0A1Q5Q6Z7</accession>
<reference evidence="3 4" key="1">
    <citation type="submission" date="2015-06" db="EMBL/GenBank/DDBJ databases">
        <title>Talaromyces atroroseus IBT 11181 draft genome.</title>
        <authorList>
            <person name="Rasmussen K.B."/>
            <person name="Rasmussen S."/>
            <person name="Petersen B."/>
            <person name="Sicheritz-Ponten T."/>
            <person name="Mortensen U.H."/>
            <person name="Thrane U."/>
        </authorList>
    </citation>
    <scope>NUCLEOTIDE SEQUENCE [LARGE SCALE GENOMIC DNA]</scope>
    <source>
        <strain evidence="3 4">IBT 11181</strain>
    </source>
</reference>
<dbReference type="AlphaFoldDB" id="A0A1Q5Q6Z7"/>
<protein>
    <recommendedName>
        <fullName evidence="2">Alpha/beta hydrolase fold-3 domain-containing protein</fullName>
    </recommendedName>
</protein>
<comment type="caution">
    <text evidence="3">The sequence shown here is derived from an EMBL/GenBank/DDBJ whole genome shotgun (WGS) entry which is preliminary data.</text>
</comment>
<dbReference type="InterPro" id="IPR013094">
    <property type="entry name" value="AB_hydrolase_3"/>
</dbReference>
<dbReference type="GeneID" id="31008918"/>
<keyword evidence="4" id="KW-1185">Reference proteome</keyword>
<dbReference type="GO" id="GO:0016787">
    <property type="term" value="F:hydrolase activity"/>
    <property type="evidence" value="ECO:0007669"/>
    <property type="project" value="UniProtKB-KW"/>
</dbReference>
<dbReference type="STRING" id="1441469.A0A1Q5Q6Z7"/>
<evidence type="ECO:0000256" key="1">
    <source>
        <dbReference type="ARBA" id="ARBA00022801"/>
    </source>
</evidence>
<keyword evidence="1" id="KW-0378">Hydrolase</keyword>
<dbReference type="InterPro" id="IPR050300">
    <property type="entry name" value="GDXG_lipolytic_enzyme"/>
</dbReference>
<dbReference type="SUPFAM" id="SSF53474">
    <property type="entry name" value="alpha/beta-Hydrolases"/>
    <property type="match status" value="1"/>
</dbReference>
<dbReference type="Proteomes" id="UP000214365">
    <property type="component" value="Unassembled WGS sequence"/>
</dbReference>
<feature type="domain" description="Alpha/beta hydrolase fold-3" evidence="2">
    <location>
        <begin position="101"/>
        <end position="318"/>
    </location>
</feature>
<dbReference type="PANTHER" id="PTHR48081">
    <property type="entry name" value="AB HYDROLASE SUPERFAMILY PROTEIN C4A8.06C"/>
    <property type="match status" value="1"/>
</dbReference>
<evidence type="ECO:0000313" key="4">
    <source>
        <dbReference type="Proteomes" id="UP000214365"/>
    </source>
</evidence>
<dbReference type="Gene3D" id="3.40.50.1820">
    <property type="entry name" value="alpha/beta hydrolase"/>
    <property type="match status" value="1"/>
</dbReference>
<proteinExistence type="predicted"/>
<dbReference type="PANTHER" id="PTHR48081:SF8">
    <property type="entry name" value="ALPHA_BETA HYDROLASE FOLD-3 DOMAIN-CONTAINING PROTEIN-RELATED"/>
    <property type="match status" value="1"/>
</dbReference>
<dbReference type="Pfam" id="PF07859">
    <property type="entry name" value="Abhydrolase_3"/>
    <property type="match status" value="1"/>
</dbReference>
<organism evidence="3 4">
    <name type="scientific">Talaromyces atroroseus</name>
    <dbReference type="NCBI Taxonomy" id="1441469"/>
    <lineage>
        <taxon>Eukaryota</taxon>
        <taxon>Fungi</taxon>
        <taxon>Dikarya</taxon>
        <taxon>Ascomycota</taxon>
        <taxon>Pezizomycotina</taxon>
        <taxon>Eurotiomycetes</taxon>
        <taxon>Eurotiomycetidae</taxon>
        <taxon>Eurotiales</taxon>
        <taxon>Trichocomaceae</taxon>
        <taxon>Talaromyces</taxon>
        <taxon>Talaromyces sect. Trachyspermi</taxon>
    </lineage>
</organism>
<dbReference type="EMBL" id="LFMY01000019">
    <property type="protein sequence ID" value="OKL55553.1"/>
    <property type="molecule type" value="Genomic_DNA"/>
</dbReference>
<evidence type="ECO:0000313" key="3">
    <source>
        <dbReference type="EMBL" id="OKL55553.1"/>
    </source>
</evidence>
<dbReference type="InterPro" id="IPR029058">
    <property type="entry name" value="AB_hydrolase_fold"/>
</dbReference>
<evidence type="ECO:0000259" key="2">
    <source>
        <dbReference type="Pfam" id="PF07859"/>
    </source>
</evidence>
<dbReference type="RefSeq" id="XP_020115674.1">
    <property type="nucleotide sequence ID" value="XM_020264146.1"/>
</dbReference>
<name>A0A1Q5Q6Z7_TALAT</name>
<dbReference type="OrthoDB" id="408631at2759"/>